<evidence type="ECO:0000256" key="1">
    <source>
        <dbReference type="ARBA" id="ARBA00022723"/>
    </source>
</evidence>
<dbReference type="Pfam" id="PF00412">
    <property type="entry name" value="LIM"/>
    <property type="match status" value="1"/>
</dbReference>
<dbReference type="Proteomes" id="UP000828390">
    <property type="component" value="Unassembled WGS sequence"/>
</dbReference>
<reference evidence="7" key="2">
    <citation type="submission" date="2020-11" db="EMBL/GenBank/DDBJ databases">
        <authorList>
            <person name="McCartney M.A."/>
            <person name="Auch B."/>
            <person name="Kono T."/>
            <person name="Mallez S."/>
            <person name="Becker A."/>
            <person name="Gohl D.M."/>
            <person name="Silverstein K.A.T."/>
            <person name="Koren S."/>
            <person name="Bechman K.B."/>
            <person name="Herman A."/>
            <person name="Abrahante J.E."/>
            <person name="Garbe J."/>
        </authorList>
    </citation>
    <scope>NUCLEOTIDE SEQUENCE</scope>
    <source>
        <strain evidence="7">Duluth1</strain>
        <tissue evidence="7">Whole animal</tissue>
    </source>
</reference>
<dbReference type="PROSITE" id="PS00478">
    <property type="entry name" value="LIM_DOMAIN_1"/>
    <property type="match status" value="1"/>
</dbReference>
<proteinExistence type="predicted"/>
<dbReference type="Gene3D" id="2.10.110.10">
    <property type="entry name" value="Cysteine Rich Protein"/>
    <property type="match status" value="1"/>
</dbReference>
<keyword evidence="2" id="KW-0677">Repeat</keyword>
<dbReference type="SMART" id="SM00132">
    <property type="entry name" value="LIM"/>
    <property type="match status" value="1"/>
</dbReference>
<accession>A0A9D4F9R5</accession>
<keyword evidence="1 5" id="KW-0479">Metal-binding</keyword>
<keyword evidence="4 5" id="KW-0440">LIM domain</keyword>
<evidence type="ECO:0000256" key="4">
    <source>
        <dbReference type="ARBA" id="ARBA00023038"/>
    </source>
</evidence>
<dbReference type="CDD" id="cd09358">
    <property type="entry name" value="LIM_Mical_like"/>
    <property type="match status" value="1"/>
</dbReference>
<keyword evidence="8" id="KW-1185">Reference proteome</keyword>
<dbReference type="SUPFAM" id="SSF57716">
    <property type="entry name" value="Glucocorticoid receptor-like (DNA-binding domain)"/>
    <property type="match status" value="2"/>
</dbReference>
<dbReference type="FunFam" id="2.10.110.10:FF:000001">
    <property type="entry name" value="Cysteine and glycine-rich protein 1"/>
    <property type="match status" value="1"/>
</dbReference>
<comment type="caution">
    <text evidence="7">The sequence shown here is derived from an EMBL/GenBank/DDBJ whole genome shotgun (WGS) entry which is preliminary data.</text>
</comment>
<evidence type="ECO:0000313" key="7">
    <source>
        <dbReference type="EMBL" id="KAH3793844.1"/>
    </source>
</evidence>
<dbReference type="GO" id="GO:0046872">
    <property type="term" value="F:metal ion binding"/>
    <property type="evidence" value="ECO:0007669"/>
    <property type="project" value="UniProtKB-KW"/>
</dbReference>
<feature type="domain" description="LIM zinc-binding" evidence="6">
    <location>
        <begin position="9"/>
        <end position="69"/>
    </location>
</feature>
<keyword evidence="3 5" id="KW-0862">Zinc</keyword>
<reference evidence="7" key="1">
    <citation type="journal article" date="2019" name="bioRxiv">
        <title>The Genome of the Zebra Mussel, Dreissena polymorpha: A Resource for Invasive Species Research.</title>
        <authorList>
            <person name="McCartney M.A."/>
            <person name="Auch B."/>
            <person name="Kono T."/>
            <person name="Mallez S."/>
            <person name="Zhang Y."/>
            <person name="Obille A."/>
            <person name="Becker A."/>
            <person name="Abrahante J.E."/>
            <person name="Garbe J."/>
            <person name="Badalamenti J.P."/>
            <person name="Herman A."/>
            <person name="Mangelson H."/>
            <person name="Liachko I."/>
            <person name="Sullivan S."/>
            <person name="Sone E.D."/>
            <person name="Koren S."/>
            <person name="Silverstein K.A.T."/>
            <person name="Beckman K.B."/>
            <person name="Gohl D.M."/>
        </authorList>
    </citation>
    <scope>NUCLEOTIDE SEQUENCE</scope>
    <source>
        <strain evidence="7">Duluth1</strain>
        <tissue evidence="7">Whole animal</tissue>
    </source>
</reference>
<gene>
    <name evidence="7" type="ORF">DPMN_147366</name>
</gene>
<evidence type="ECO:0000256" key="5">
    <source>
        <dbReference type="PROSITE-ProRule" id="PRU00125"/>
    </source>
</evidence>
<protein>
    <recommendedName>
        <fullName evidence="6">LIM zinc-binding domain-containing protein</fullName>
    </recommendedName>
</protein>
<evidence type="ECO:0000256" key="2">
    <source>
        <dbReference type="ARBA" id="ARBA00022737"/>
    </source>
</evidence>
<dbReference type="PROSITE" id="PS50023">
    <property type="entry name" value="LIM_DOMAIN_2"/>
    <property type="match status" value="1"/>
</dbReference>
<dbReference type="EMBL" id="JAIWYP010000007">
    <property type="protein sequence ID" value="KAH3793844.1"/>
    <property type="molecule type" value="Genomic_DNA"/>
</dbReference>
<dbReference type="PANTHER" id="PTHR24206">
    <property type="entry name" value="OS06G0237300 PROTEIN"/>
    <property type="match status" value="1"/>
</dbReference>
<evidence type="ECO:0000259" key="6">
    <source>
        <dbReference type="PROSITE" id="PS50023"/>
    </source>
</evidence>
<organism evidence="7 8">
    <name type="scientific">Dreissena polymorpha</name>
    <name type="common">Zebra mussel</name>
    <name type="synonym">Mytilus polymorpha</name>
    <dbReference type="NCBI Taxonomy" id="45954"/>
    <lineage>
        <taxon>Eukaryota</taxon>
        <taxon>Metazoa</taxon>
        <taxon>Spiralia</taxon>
        <taxon>Lophotrochozoa</taxon>
        <taxon>Mollusca</taxon>
        <taxon>Bivalvia</taxon>
        <taxon>Autobranchia</taxon>
        <taxon>Heteroconchia</taxon>
        <taxon>Euheterodonta</taxon>
        <taxon>Imparidentia</taxon>
        <taxon>Neoheterodontei</taxon>
        <taxon>Myida</taxon>
        <taxon>Dreissenoidea</taxon>
        <taxon>Dreissenidae</taxon>
        <taxon>Dreissena</taxon>
    </lineage>
</organism>
<dbReference type="AlphaFoldDB" id="A0A9D4F9R5"/>
<dbReference type="InterPro" id="IPR001781">
    <property type="entry name" value="Znf_LIM"/>
</dbReference>
<name>A0A9D4F9R5_DREPO</name>
<sequence length="123" mass="13809">MPPKFGGGEKCDVCAKTVYAAERIEAGKRPFHKFCFKCCECKLQLKLETYAQADGILYCKKHYQSNIVAKNTQDPAAAISHIFQMDIAPPPSMRGIDSATAEFWQQRVATRQGIRSASKEHLR</sequence>
<evidence type="ECO:0000256" key="3">
    <source>
        <dbReference type="ARBA" id="ARBA00022833"/>
    </source>
</evidence>
<evidence type="ECO:0000313" key="8">
    <source>
        <dbReference type="Proteomes" id="UP000828390"/>
    </source>
</evidence>